<protein>
    <submittedName>
        <fullName evidence="2">Uncharacterized protein</fullName>
    </submittedName>
</protein>
<keyword evidence="3" id="KW-1185">Reference proteome</keyword>
<comment type="caution">
    <text evidence="2">The sequence shown here is derived from an EMBL/GenBank/DDBJ whole genome shotgun (WGS) entry which is preliminary data.</text>
</comment>
<organism evidence="2 3">
    <name type="scientific">Pristionchus entomophagus</name>
    <dbReference type="NCBI Taxonomy" id="358040"/>
    <lineage>
        <taxon>Eukaryota</taxon>
        <taxon>Metazoa</taxon>
        <taxon>Ecdysozoa</taxon>
        <taxon>Nematoda</taxon>
        <taxon>Chromadorea</taxon>
        <taxon>Rhabditida</taxon>
        <taxon>Rhabditina</taxon>
        <taxon>Diplogasteromorpha</taxon>
        <taxon>Diplogasteroidea</taxon>
        <taxon>Neodiplogasteridae</taxon>
        <taxon>Pristionchus</taxon>
    </lineage>
</organism>
<feature type="compositionally biased region" description="Basic and acidic residues" evidence="1">
    <location>
        <begin position="93"/>
        <end position="107"/>
    </location>
</feature>
<feature type="non-terminal residue" evidence="2">
    <location>
        <position position="1"/>
    </location>
</feature>
<dbReference type="AlphaFoldDB" id="A0AAV5SDK3"/>
<evidence type="ECO:0000313" key="2">
    <source>
        <dbReference type="EMBL" id="GMS79454.1"/>
    </source>
</evidence>
<feature type="region of interest" description="Disordered" evidence="1">
    <location>
        <begin position="67"/>
        <end position="107"/>
    </location>
</feature>
<reference evidence="2" key="1">
    <citation type="submission" date="2023-10" db="EMBL/GenBank/DDBJ databases">
        <title>Genome assembly of Pristionchus species.</title>
        <authorList>
            <person name="Yoshida K."/>
            <person name="Sommer R.J."/>
        </authorList>
    </citation>
    <scope>NUCLEOTIDE SEQUENCE</scope>
    <source>
        <strain evidence="2">RS0144</strain>
    </source>
</reference>
<feature type="compositionally biased region" description="Basic residues" evidence="1">
    <location>
        <begin position="82"/>
        <end position="92"/>
    </location>
</feature>
<proteinExistence type="predicted"/>
<sequence>AVRRARKREPEINLSELLWALEDDVIERRRAKSEPPIRACRQSTKFLQMHMEISLESALEASLGSSSAEVTWSERNEVPSSKKAKRNKRRKIRENGEKMEESIDEQTKSGITVIVDEEAPSIYMTPPKSPDHEVPCTTAEARQRLLDTVNEYRSQASNKDAISLISQLAQMAYCYNKKERPGITDYDNMHELVQFYTEAPQIRDPCDATDHPSWFIPQKMYLMRRQVRERLYGAVSLLRSQQTVSIPVVPEEYKNNSLIMNMIHEATALGRNCHTLAMLLEDLHSIPDL</sequence>
<evidence type="ECO:0000256" key="1">
    <source>
        <dbReference type="SAM" id="MobiDB-lite"/>
    </source>
</evidence>
<dbReference type="Proteomes" id="UP001432027">
    <property type="component" value="Unassembled WGS sequence"/>
</dbReference>
<gene>
    <name evidence="2" type="ORF">PENTCL1PPCAC_1629</name>
</gene>
<dbReference type="EMBL" id="BTSX01000001">
    <property type="protein sequence ID" value="GMS79454.1"/>
    <property type="molecule type" value="Genomic_DNA"/>
</dbReference>
<name>A0AAV5SDK3_9BILA</name>
<evidence type="ECO:0000313" key="3">
    <source>
        <dbReference type="Proteomes" id="UP001432027"/>
    </source>
</evidence>
<accession>A0AAV5SDK3</accession>